<feature type="repeat" description="PPR" evidence="3">
    <location>
        <begin position="918"/>
        <end position="952"/>
    </location>
</feature>
<reference evidence="8" key="1">
    <citation type="submission" date="2013-09" db="EMBL/GenBank/DDBJ databases">
        <title>Corchorus olitorius genome sequencing.</title>
        <authorList>
            <person name="Alam M."/>
            <person name="Haque M.S."/>
            <person name="Islam M.S."/>
            <person name="Emdad E.M."/>
            <person name="Islam M.M."/>
            <person name="Ahmed B."/>
            <person name="Halim A."/>
            <person name="Hossen Q.M.M."/>
            <person name="Hossain M.Z."/>
            <person name="Ahmed R."/>
            <person name="Khan M.M."/>
            <person name="Islam R."/>
            <person name="Rashid M.M."/>
            <person name="Khan S.A."/>
            <person name="Rahman M.S."/>
            <person name="Alam M."/>
            <person name="Yahiya A.S."/>
            <person name="Khan M.S."/>
            <person name="Azam M.S."/>
            <person name="Haque T."/>
            <person name="Lashkar M.Z.H."/>
            <person name="Akhand A.I."/>
            <person name="Morshed G."/>
            <person name="Roy S."/>
            <person name="Uddin K.S."/>
            <person name="Rabeya T."/>
            <person name="Hossain A.S."/>
            <person name="Chowdhury A."/>
            <person name="Snigdha A.R."/>
            <person name="Mortoza M.S."/>
            <person name="Matin S.A."/>
            <person name="Hoque S.M.E."/>
            <person name="Islam M.K."/>
            <person name="Roy D.K."/>
            <person name="Haider R."/>
            <person name="Moosa M.M."/>
            <person name="Elias S.M."/>
            <person name="Hasan A.M."/>
            <person name="Jahan S."/>
            <person name="Shafiuddin M."/>
            <person name="Mahmood N."/>
            <person name="Shommy N.S."/>
        </authorList>
    </citation>
    <scope>NUCLEOTIDE SEQUENCE [LARGE SCALE GENOMIC DNA]</scope>
    <source>
        <strain evidence="8">cv. O-4</strain>
    </source>
</reference>
<dbReference type="Gene3D" id="1.25.40.10">
    <property type="entry name" value="Tetratricopeptide repeat domain"/>
    <property type="match status" value="5"/>
</dbReference>
<feature type="repeat" description="PPR" evidence="3">
    <location>
        <begin position="708"/>
        <end position="742"/>
    </location>
</feature>
<dbReference type="GO" id="GO:0003729">
    <property type="term" value="F:mRNA binding"/>
    <property type="evidence" value="ECO:0007669"/>
    <property type="project" value="TreeGrafter"/>
</dbReference>
<dbReference type="EMBL" id="AWUE01022419">
    <property type="protein sequence ID" value="OMO58415.1"/>
    <property type="molecule type" value="Genomic_DNA"/>
</dbReference>
<dbReference type="InterPro" id="IPR011990">
    <property type="entry name" value="TPR-like_helical_dom_sf"/>
</dbReference>
<dbReference type="CDD" id="cd08948">
    <property type="entry name" value="5beta-POR_like_SDR_a"/>
    <property type="match status" value="1"/>
</dbReference>
<dbReference type="InterPro" id="IPR056633">
    <property type="entry name" value="DUF7731"/>
</dbReference>
<evidence type="ECO:0008006" key="9">
    <source>
        <dbReference type="Google" id="ProtNLM"/>
    </source>
</evidence>
<dbReference type="InterPro" id="IPR036291">
    <property type="entry name" value="NAD(P)-bd_dom_sf"/>
</dbReference>
<evidence type="ECO:0000256" key="2">
    <source>
        <dbReference type="ARBA" id="ARBA00022737"/>
    </source>
</evidence>
<keyword evidence="4" id="KW-0812">Transmembrane</keyword>
<feature type="repeat" description="PPR" evidence="3">
    <location>
        <begin position="953"/>
        <end position="987"/>
    </location>
</feature>
<evidence type="ECO:0000313" key="8">
    <source>
        <dbReference type="Proteomes" id="UP000187203"/>
    </source>
</evidence>
<evidence type="ECO:0000259" key="5">
    <source>
        <dbReference type="Pfam" id="PF22917"/>
    </source>
</evidence>
<feature type="repeat" description="PPR" evidence="3">
    <location>
        <begin position="848"/>
        <end position="882"/>
    </location>
</feature>
<gene>
    <name evidence="7" type="ORF">COLO4_34661</name>
</gene>
<keyword evidence="2" id="KW-0677">Repeat</keyword>
<accession>A0A1R3GJZ7</accession>
<keyword evidence="4" id="KW-0472">Membrane</keyword>
<name>A0A1R3GJZ7_9ROSI</name>
<feature type="domain" description="DUF7731" evidence="6">
    <location>
        <begin position="1065"/>
        <end position="1164"/>
    </location>
</feature>
<feature type="transmembrane region" description="Helical" evidence="4">
    <location>
        <begin position="1171"/>
        <end position="1192"/>
    </location>
</feature>
<dbReference type="AlphaFoldDB" id="A0A1R3GJZ7"/>
<organism evidence="7 8">
    <name type="scientific">Corchorus olitorius</name>
    <dbReference type="NCBI Taxonomy" id="93759"/>
    <lineage>
        <taxon>Eukaryota</taxon>
        <taxon>Viridiplantae</taxon>
        <taxon>Streptophyta</taxon>
        <taxon>Embryophyta</taxon>
        <taxon>Tracheophyta</taxon>
        <taxon>Spermatophyta</taxon>
        <taxon>Magnoliopsida</taxon>
        <taxon>eudicotyledons</taxon>
        <taxon>Gunneridae</taxon>
        <taxon>Pentapetalae</taxon>
        <taxon>rosids</taxon>
        <taxon>malvids</taxon>
        <taxon>Malvales</taxon>
        <taxon>Malvaceae</taxon>
        <taxon>Grewioideae</taxon>
        <taxon>Apeibeae</taxon>
        <taxon>Corchorus</taxon>
    </lineage>
</organism>
<dbReference type="Gene3D" id="3.40.50.720">
    <property type="entry name" value="NAD(P)-binding Rossmann-like Domain"/>
    <property type="match status" value="1"/>
</dbReference>
<evidence type="ECO:0000256" key="4">
    <source>
        <dbReference type="SAM" id="Phobius"/>
    </source>
</evidence>
<comment type="caution">
    <text evidence="7">The sequence shown here is derived from an EMBL/GenBank/DDBJ whole genome shotgun (WGS) entry which is preliminary data.</text>
</comment>
<feature type="repeat" description="PPR" evidence="3">
    <location>
        <begin position="778"/>
        <end position="812"/>
    </location>
</feature>
<proteinExistence type="inferred from homology"/>
<dbReference type="InterPro" id="IPR051240">
    <property type="entry name" value="Mito_RNA-Proc/Resp"/>
</dbReference>
<feature type="repeat" description="PPR" evidence="3">
    <location>
        <begin position="883"/>
        <end position="917"/>
    </location>
</feature>
<dbReference type="PANTHER" id="PTHR47933">
    <property type="entry name" value="PENTATRICOPEPTIDE REPEAT-CONTAINING PROTEIN 1, MITOCHONDRIAL"/>
    <property type="match status" value="1"/>
</dbReference>
<dbReference type="SUPFAM" id="SSF51735">
    <property type="entry name" value="NAD(P)-binding Rossmann-fold domains"/>
    <property type="match status" value="1"/>
</dbReference>
<dbReference type="STRING" id="93759.A0A1R3GJZ7"/>
<evidence type="ECO:0000256" key="1">
    <source>
        <dbReference type="ARBA" id="ARBA00007626"/>
    </source>
</evidence>
<protein>
    <recommendedName>
        <fullName evidence="9">NAD-dependent epimerase/dehydratase domain-containing protein</fullName>
    </recommendedName>
</protein>
<dbReference type="Pfam" id="PF01535">
    <property type="entry name" value="PPR"/>
    <property type="match status" value="1"/>
</dbReference>
<dbReference type="OrthoDB" id="185373at2759"/>
<dbReference type="Pfam" id="PF24865">
    <property type="entry name" value="DUF7731"/>
    <property type="match status" value="1"/>
</dbReference>
<dbReference type="NCBIfam" id="TIGR00756">
    <property type="entry name" value="PPR"/>
    <property type="match status" value="9"/>
</dbReference>
<dbReference type="Pfam" id="PF13041">
    <property type="entry name" value="PPR_2"/>
    <property type="match status" value="4"/>
</dbReference>
<dbReference type="Pfam" id="PF22917">
    <property type="entry name" value="PRISE"/>
    <property type="match status" value="1"/>
</dbReference>
<dbReference type="InterPro" id="IPR055222">
    <property type="entry name" value="PRISE-like_Rossmann-fold"/>
</dbReference>
<dbReference type="PROSITE" id="PS51375">
    <property type="entry name" value="PPR"/>
    <property type="match status" value="11"/>
</dbReference>
<evidence type="ECO:0000256" key="3">
    <source>
        <dbReference type="PROSITE-ProRule" id="PRU00708"/>
    </source>
</evidence>
<feature type="repeat" description="PPR" evidence="3">
    <location>
        <begin position="603"/>
        <end position="637"/>
    </location>
</feature>
<feature type="repeat" description="PPR" evidence="3">
    <location>
        <begin position="533"/>
        <end position="567"/>
    </location>
</feature>
<evidence type="ECO:0000259" key="6">
    <source>
        <dbReference type="Pfam" id="PF24865"/>
    </source>
</evidence>
<comment type="similarity">
    <text evidence="1">Belongs to the PPR family. P subfamily.</text>
</comment>
<feature type="domain" description="PRISE-like Rossmann-fold" evidence="5">
    <location>
        <begin position="80"/>
        <end position="355"/>
    </location>
</feature>
<keyword evidence="4" id="KW-1133">Transmembrane helix</keyword>
<feature type="repeat" description="PPR" evidence="3">
    <location>
        <begin position="568"/>
        <end position="602"/>
    </location>
</feature>
<dbReference type="InterPro" id="IPR002885">
    <property type="entry name" value="PPR_rpt"/>
</dbReference>
<dbReference type="Proteomes" id="UP000187203">
    <property type="component" value="Unassembled WGS sequence"/>
</dbReference>
<sequence length="1193" mass="134069">MEEEDQVSLQRQRPLVALIVGVTGMAGLSLAESLKSTKALGAPWKVYGSARRQKPTTWFPSSLLDGYISFDAADADDTRDKLAPLSDEVTHVFWVAIQVRETEEANITVNLAMLANVLNVLKSSPTSRLCHVTLQTGTKHYMGPIYDPSYPTPKPHEPPFMEDSPRLPYPVFYYALEDLVASYAPSLTYSVHRSSIIIGASPRSVYNTLLTLATYASICRHEGLVFRFPGTKYTWEHFGDMSDARLLAEQQIWAAVTPGAKNQAFNCTNGDVFTWKSLWKVVCDLFHVEFVPFDESDKFDFVKLMEEKGKVWDEIVEKHGLCKTKLEEITCPAALSYVLHFDFQHRGHEMRKLSSLASRSIPSLKHLTNSFQDATVLYQSQFKYYTPAASPTPRGNSPINHRYISQILSRDDWLLLLRYELKAKRIVLSPQFIVSVLQNQENPLYPLRFYLWASSQNPLIGKNRLIKGVLASSLYRNGPVLLSVELVKDIRNSGHKVTENLLCVLIGSWGRLGLAKFCAEIFGQISFLGLSPSTRLYNAVIDALIKSNSLDLAYLKFQQMSADNCKPDRFTYNILIHGVCKAGVMDEALRLVKQMEGLGYPPNVYTYTILIDGFCNARRVDDAFRLVKTMNKRKVIPSEATVRSLIHGVFRCVAPRKAFELLIMFLEKEPMMQKLACDTLLYCLSSNSMAREAALFMKKLAERGHLPDNSTFNLTMACLVKGLDLDEACQILDRFTKKGLKIGFNTYLALIQALNDIGRCAEGDQYLDQMTKDGLLSNVFSYNMVIDSFCKSSMMDRARKTFTEMSPRGIVPTLVTFNTLISGYCKIRHIRQAREFLVMLLEYGFDPDNFTFNSLIDGLCRANMTEDAFDCFTEMFQWDLTPNDVTYNILIRSLCVRGDVGSAMKLLRKMQASGLSADIFSFNALIQCCCKMKKIEKAEQLFVSMLTLGLNPDNHTYGPFIKALCESERLDEAIRMFHSMEAKGCIPDSYTCNLVMESLVEKGCLEEARDIATRCNQRGIELKPIPGLFDCGHGSPEISFQAINFRLGKAADEGLPQTGAGIGDPAQIVAKALLCFNDKYIYSSCEESYRLTATGNLNVPPDYTNNYCNGPCLSETHLVLNCIENIMTHFLFYNKATIQDIRDTIQAGCGYGPERGHFNVEEHLEAEENSAIMAAVRIMFGIGSIIIGFALLL</sequence>
<feature type="repeat" description="PPR" evidence="3">
    <location>
        <begin position="813"/>
        <end position="847"/>
    </location>
</feature>
<dbReference type="PANTHER" id="PTHR47933:SF74">
    <property type="entry name" value="PENTATRICOPEPTIDE (PPR) REPEAT PROTEIN"/>
    <property type="match status" value="1"/>
</dbReference>
<keyword evidence="8" id="KW-1185">Reference proteome</keyword>
<feature type="repeat" description="PPR" evidence="3">
    <location>
        <begin position="988"/>
        <end position="1022"/>
    </location>
</feature>
<evidence type="ECO:0000313" key="7">
    <source>
        <dbReference type="EMBL" id="OMO58415.1"/>
    </source>
</evidence>